<accession>A0ABN7VX84</accession>
<evidence type="ECO:0000313" key="1">
    <source>
        <dbReference type="EMBL" id="CAG8804045.1"/>
    </source>
</evidence>
<name>A0ABN7VX84_GIGMA</name>
<dbReference type="EMBL" id="CAJVQB010024382">
    <property type="protein sequence ID" value="CAG8804045.1"/>
    <property type="molecule type" value="Genomic_DNA"/>
</dbReference>
<reference evidence="1 2" key="1">
    <citation type="submission" date="2021-06" db="EMBL/GenBank/DDBJ databases">
        <authorList>
            <person name="Kallberg Y."/>
            <person name="Tangrot J."/>
            <person name="Rosling A."/>
        </authorList>
    </citation>
    <scope>NUCLEOTIDE SEQUENCE [LARGE SCALE GENOMIC DNA]</scope>
    <source>
        <strain evidence="1 2">120-4 pot B 10/14</strain>
    </source>
</reference>
<dbReference type="Proteomes" id="UP000789901">
    <property type="component" value="Unassembled WGS sequence"/>
</dbReference>
<comment type="caution">
    <text evidence="1">The sequence shown here is derived from an EMBL/GenBank/DDBJ whole genome shotgun (WGS) entry which is preliminary data.</text>
</comment>
<evidence type="ECO:0000313" key="2">
    <source>
        <dbReference type="Proteomes" id="UP000789901"/>
    </source>
</evidence>
<organism evidence="1 2">
    <name type="scientific">Gigaspora margarita</name>
    <dbReference type="NCBI Taxonomy" id="4874"/>
    <lineage>
        <taxon>Eukaryota</taxon>
        <taxon>Fungi</taxon>
        <taxon>Fungi incertae sedis</taxon>
        <taxon>Mucoromycota</taxon>
        <taxon>Glomeromycotina</taxon>
        <taxon>Glomeromycetes</taxon>
        <taxon>Diversisporales</taxon>
        <taxon>Gigasporaceae</taxon>
        <taxon>Gigaspora</taxon>
    </lineage>
</organism>
<protein>
    <submittedName>
        <fullName evidence="1">44710_t:CDS:1</fullName>
    </submittedName>
</protein>
<keyword evidence="2" id="KW-1185">Reference proteome</keyword>
<gene>
    <name evidence="1" type="ORF">GMARGA_LOCUS23772</name>
</gene>
<sequence>MLAAIYLFDCEYKLESLPLEAPTLKILSVKTLHKKSPIPETVDIYPRKRERNHLGTPEIYVDEYKDIEIEKKTSLDYQELAKIDTTSRTKLD</sequence>
<proteinExistence type="predicted"/>